<dbReference type="InterPro" id="IPR001763">
    <property type="entry name" value="Rhodanese-like_dom"/>
</dbReference>
<dbReference type="CDD" id="cd00158">
    <property type="entry name" value="RHOD"/>
    <property type="match status" value="1"/>
</dbReference>
<dbReference type="SMART" id="SM00450">
    <property type="entry name" value="RHOD"/>
    <property type="match status" value="1"/>
</dbReference>
<accession>A0ABS2Q840</accession>
<comment type="caution">
    <text evidence="2">The sequence shown here is derived from an EMBL/GenBank/DDBJ whole genome shotgun (WGS) entry which is preliminary data.</text>
</comment>
<dbReference type="RefSeq" id="WP_205005491.1">
    <property type="nucleotide sequence ID" value="NZ_CBCRXA010000015.1"/>
</dbReference>
<dbReference type="InterPro" id="IPR036873">
    <property type="entry name" value="Rhodanese-like_dom_sf"/>
</dbReference>
<dbReference type="Proteomes" id="UP000823201">
    <property type="component" value="Unassembled WGS sequence"/>
</dbReference>
<dbReference type="Pfam" id="PF00581">
    <property type="entry name" value="Rhodanese"/>
    <property type="match status" value="1"/>
</dbReference>
<gene>
    <name evidence="2" type="ORF">JOC27_000573</name>
</gene>
<dbReference type="EMBL" id="JAFBEV010000004">
    <property type="protein sequence ID" value="MBM7657132.1"/>
    <property type="molecule type" value="Genomic_DNA"/>
</dbReference>
<sequence>MFEEISPEEVERLVNEKSGISIIDVREPSEFADGHINGAVNIPVNWIQSRMSEINAAEEHIIVCLSGQRSALAASILAANGFHVRNMSGGMMNWAGEVIA</sequence>
<reference evidence="2 3" key="1">
    <citation type="submission" date="2021-01" db="EMBL/GenBank/DDBJ databases">
        <title>Genomic Encyclopedia of Type Strains, Phase IV (KMG-IV): sequencing the most valuable type-strain genomes for metagenomic binning, comparative biology and taxonomic classification.</title>
        <authorList>
            <person name="Goeker M."/>
        </authorList>
    </citation>
    <scope>NUCLEOTIDE SEQUENCE [LARGE SCALE GENOMIC DNA]</scope>
    <source>
        <strain evidence="2 3">DSM 100968</strain>
    </source>
</reference>
<organism evidence="2 3">
    <name type="scientific">Sporolactobacillus spathodeae</name>
    <dbReference type="NCBI Taxonomy" id="1465502"/>
    <lineage>
        <taxon>Bacteria</taxon>
        <taxon>Bacillati</taxon>
        <taxon>Bacillota</taxon>
        <taxon>Bacilli</taxon>
        <taxon>Bacillales</taxon>
        <taxon>Sporolactobacillaceae</taxon>
        <taxon>Sporolactobacillus</taxon>
    </lineage>
</organism>
<dbReference type="PANTHER" id="PTHR43031:SF1">
    <property type="entry name" value="PYRIDINE NUCLEOTIDE-DISULPHIDE OXIDOREDUCTASE"/>
    <property type="match status" value="1"/>
</dbReference>
<dbReference type="Gene3D" id="3.40.250.10">
    <property type="entry name" value="Rhodanese-like domain"/>
    <property type="match status" value="1"/>
</dbReference>
<dbReference type="SUPFAM" id="SSF52821">
    <property type="entry name" value="Rhodanese/Cell cycle control phosphatase"/>
    <property type="match status" value="1"/>
</dbReference>
<dbReference type="InterPro" id="IPR050229">
    <property type="entry name" value="GlpE_sulfurtransferase"/>
</dbReference>
<dbReference type="PROSITE" id="PS50206">
    <property type="entry name" value="RHODANESE_3"/>
    <property type="match status" value="1"/>
</dbReference>
<dbReference type="PANTHER" id="PTHR43031">
    <property type="entry name" value="FAD-DEPENDENT OXIDOREDUCTASE"/>
    <property type="match status" value="1"/>
</dbReference>
<evidence type="ECO:0000313" key="2">
    <source>
        <dbReference type="EMBL" id="MBM7657132.1"/>
    </source>
</evidence>
<evidence type="ECO:0000259" key="1">
    <source>
        <dbReference type="PROSITE" id="PS50206"/>
    </source>
</evidence>
<evidence type="ECO:0000313" key="3">
    <source>
        <dbReference type="Proteomes" id="UP000823201"/>
    </source>
</evidence>
<proteinExistence type="predicted"/>
<keyword evidence="3" id="KW-1185">Reference proteome</keyword>
<protein>
    <submittedName>
        <fullName evidence="2">Rhodanese-related sulfurtransferase</fullName>
    </submittedName>
</protein>
<name>A0ABS2Q840_9BACL</name>
<feature type="domain" description="Rhodanese" evidence="1">
    <location>
        <begin position="16"/>
        <end position="100"/>
    </location>
</feature>